<evidence type="ECO:0000313" key="4">
    <source>
        <dbReference type="Proteomes" id="UP000318571"/>
    </source>
</evidence>
<evidence type="ECO:0000259" key="2">
    <source>
        <dbReference type="Pfam" id="PF26080"/>
    </source>
</evidence>
<name>A0A553PTD8_TIGCA</name>
<dbReference type="PANTHER" id="PTHR33236:SF5">
    <property type="entry name" value="CUB DOMAIN-CONTAINING PROTEIN"/>
    <property type="match status" value="1"/>
</dbReference>
<dbReference type="PANTHER" id="PTHR33236">
    <property type="entry name" value="INTRAFLAGELLAR TRANSPORT PROTEIN 122 FAMILY PROTEIN-RELATED"/>
    <property type="match status" value="1"/>
</dbReference>
<feature type="chain" id="PRO_5022097962" description="CUB domain-containing protein" evidence="1">
    <location>
        <begin position="17"/>
        <end position="362"/>
    </location>
</feature>
<dbReference type="OMA" id="GNCRICW"/>
<dbReference type="InterPro" id="IPR058698">
    <property type="entry name" value="CUB_metazoa"/>
</dbReference>
<reference evidence="3 4" key="1">
    <citation type="journal article" date="2018" name="Nat. Ecol. Evol.">
        <title>Genomic signatures of mitonuclear coevolution across populations of Tigriopus californicus.</title>
        <authorList>
            <person name="Barreto F.S."/>
            <person name="Watson E.T."/>
            <person name="Lima T.G."/>
            <person name="Willett C.S."/>
            <person name="Edmands S."/>
            <person name="Li W."/>
            <person name="Burton R.S."/>
        </authorList>
    </citation>
    <scope>NUCLEOTIDE SEQUENCE [LARGE SCALE GENOMIC DNA]</scope>
    <source>
        <strain evidence="3 4">San Diego</strain>
    </source>
</reference>
<protein>
    <recommendedName>
        <fullName evidence="2">CUB domain-containing protein</fullName>
    </recommendedName>
</protein>
<organism evidence="3 4">
    <name type="scientific">Tigriopus californicus</name>
    <name type="common">Marine copepod</name>
    <dbReference type="NCBI Taxonomy" id="6832"/>
    <lineage>
        <taxon>Eukaryota</taxon>
        <taxon>Metazoa</taxon>
        <taxon>Ecdysozoa</taxon>
        <taxon>Arthropoda</taxon>
        <taxon>Crustacea</taxon>
        <taxon>Multicrustacea</taxon>
        <taxon>Hexanauplia</taxon>
        <taxon>Copepoda</taxon>
        <taxon>Harpacticoida</taxon>
        <taxon>Harpacticidae</taxon>
        <taxon>Tigriopus</taxon>
    </lineage>
</organism>
<gene>
    <name evidence="3" type="ORF">TCAL_09560</name>
</gene>
<proteinExistence type="predicted"/>
<sequence length="362" mass="38893">MKWIYLLVNVFLLASSEPRQKRIFNVFNLVTFQNGPCVSQDSKNGTCYTAEQCTELNGKSSGPCAQGYGVCCVFSFGCGQQTAQNNTYFESNAPTTGDCMATVCPSSNDICQCLTDSFSILGSSSTPIPVICGTNKGQHVYVEVEPQTCVQMMMSLGSTGIVTTLAQRRWSIKTTQYACNYPNLAPKGCTQYHFSLIGTGTVQTFNFDGGQHLASQDHTICVRRENGNCRICWTAASVSDFMTSGMSQKGYAKSSECCGYGATGAGTNFDCVQIPGALDQTMTSNLGAFTQFCGRSVGLVAASSALTVGASKTICSDRMPFQVRFLSDAFENEDEIDPTKGGPNAGAKLTYFQTNKGCRTTR</sequence>
<comment type="caution">
    <text evidence="3">The sequence shown here is derived from an EMBL/GenBank/DDBJ whole genome shotgun (WGS) entry which is preliminary data.</text>
</comment>
<accession>A0A553PTD8</accession>
<feature type="signal peptide" evidence="1">
    <location>
        <begin position="1"/>
        <end position="16"/>
    </location>
</feature>
<dbReference type="Pfam" id="PF26080">
    <property type="entry name" value="CUB_animal"/>
    <property type="match status" value="1"/>
</dbReference>
<dbReference type="EMBL" id="VCGU01000001">
    <property type="protein sequence ID" value="TRY80952.1"/>
    <property type="molecule type" value="Genomic_DNA"/>
</dbReference>
<keyword evidence="1" id="KW-0732">Signal</keyword>
<evidence type="ECO:0000256" key="1">
    <source>
        <dbReference type="SAM" id="SignalP"/>
    </source>
</evidence>
<keyword evidence="4" id="KW-1185">Reference proteome</keyword>
<dbReference type="STRING" id="6832.A0A553PTD8"/>
<feature type="domain" description="CUB" evidence="2">
    <location>
        <begin position="186"/>
        <end position="353"/>
    </location>
</feature>
<dbReference type="AlphaFoldDB" id="A0A553PTD8"/>
<evidence type="ECO:0000313" key="3">
    <source>
        <dbReference type="EMBL" id="TRY80952.1"/>
    </source>
</evidence>
<dbReference type="Proteomes" id="UP000318571">
    <property type="component" value="Chromosome 12"/>
</dbReference>